<dbReference type="Proteomes" id="UP001501710">
    <property type="component" value="Unassembled WGS sequence"/>
</dbReference>
<evidence type="ECO:0000313" key="2">
    <source>
        <dbReference type="EMBL" id="GAA4237818.1"/>
    </source>
</evidence>
<keyword evidence="3" id="KW-1185">Reference proteome</keyword>
<dbReference type="PROSITE" id="PS50043">
    <property type="entry name" value="HTH_LUXR_2"/>
    <property type="match status" value="1"/>
</dbReference>
<dbReference type="InterPro" id="IPR036388">
    <property type="entry name" value="WH-like_DNA-bd_sf"/>
</dbReference>
<name>A0ABP8CDS6_9ACTN</name>
<dbReference type="Pfam" id="PF00196">
    <property type="entry name" value="GerE"/>
    <property type="match status" value="1"/>
</dbReference>
<gene>
    <name evidence="2" type="ORF">GCM10022254_51210</name>
</gene>
<evidence type="ECO:0000259" key="1">
    <source>
        <dbReference type="PROSITE" id="PS50043"/>
    </source>
</evidence>
<feature type="domain" description="HTH luxR-type" evidence="1">
    <location>
        <begin position="1"/>
        <end position="58"/>
    </location>
</feature>
<dbReference type="SUPFAM" id="SSF46894">
    <property type="entry name" value="C-terminal effector domain of the bipartite response regulators"/>
    <property type="match status" value="1"/>
</dbReference>
<sequence length="60" mass="6671">MLDLMAQGHSNRSIARHLVVTERAVEKHAAAIFMKFDLSPTESDNRRVKAVLTYLTGDGT</sequence>
<proteinExistence type="predicted"/>
<dbReference type="EMBL" id="BAABAS010000019">
    <property type="protein sequence ID" value="GAA4237818.1"/>
    <property type="molecule type" value="Genomic_DNA"/>
</dbReference>
<reference evidence="3" key="1">
    <citation type="journal article" date="2019" name="Int. J. Syst. Evol. Microbiol.">
        <title>The Global Catalogue of Microorganisms (GCM) 10K type strain sequencing project: providing services to taxonomists for standard genome sequencing and annotation.</title>
        <authorList>
            <consortium name="The Broad Institute Genomics Platform"/>
            <consortium name="The Broad Institute Genome Sequencing Center for Infectious Disease"/>
            <person name="Wu L."/>
            <person name="Ma J."/>
        </authorList>
    </citation>
    <scope>NUCLEOTIDE SEQUENCE [LARGE SCALE GENOMIC DNA]</scope>
    <source>
        <strain evidence="3">JCM 17440</strain>
    </source>
</reference>
<evidence type="ECO:0000313" key="3">
    <source>
        <dbReference type="Proteomes" id="UP001501710"/>
    </source>
</evidence>
<organism evidence="2 3">
    <name type="scientific">Actinomadura meridiana</name>
    <dbReference type="NCBI Taxonomy" id="559626"/>
    <lineage>
        <taxon>Bacteria</taxon>
        <taxon>Bacillati</taxon>
        <taxon>Actinomycetota</taxon>
        <taxon>Actinomycetes</taxon>
        <taxon>Streptosporangiales</taxon>
        <taxon>Thermomonosporaceae</taxon>
        <taxon>Actinomadura</taxon>
    </lineage>
</organism>
<protein>
    <recommendedName>
        <fullName evidence="1">HTH luxR-type domain-containing protein</fullName>
    </recommendedName>
</protein>
<accession>A0ABP8CDS6</accession>
<dbReference type="InterPro" id="IPR000792">
    <property type="entry name" value="Tscrpt_reg_LuxR_C"/>
</dbReference>
<dbReference type="InterPro" id="IPR016032">
    <property type="entry name" value="Sig_transdc_resp-reg_C-effctor"/>
</dbReference>
<comment type="caution">
    <text evidence="2">The sequence shown here is derived from an EMBL/GenBank/DDBJ whole genome shotgun (WGS) entry which is preliminary data.</text>
</comment>
<dbReference type="Gene3D" id="1.10.10.10">
    <property type="entry name" value="Winged helix-like DNA-binding domain superfamily/Winged helix DNA-binding domain"/>
    <property type="match status" value="1"/>
</dbReference>